<organism evidence="6">
    <name type="scientific">marine sediment metagenome</name>
    <dbReference type="NCBI Taxonomy" id="412755"/>
    <lineage>
        <taxon>unclassified sequences</taxon>
        <taxon>metagenomes</taxon>
        <taxon>ecological metagenomes</taxon>
    </lineage>
</organism>
<dbReference type="CDD" id="cd01335">
    <property type="entry name" value="Radical_SAM"/>
    <property type="match status" value="1"/>
</dbReference>
<dbReference type="EMBL" id="BART01026393">
    <property type="protein sequence ID" value="GAG96337.1"/>
    <property type="molecule type" value="Genomic_DNA"/>
</dbReference>
<dbReference type="SFLD" id="SFLDG01067">
    <property type="entry name" value="SPASM/twitch_domain_containing"/>
    <property type="match status" value="1"/>
</dbReference>
<name>X1CTN7_9ZZZZ</name>
<evidence type="ECO:0000259" key="5">
    <source>
        <dbReference type="PROSITE" id="PS51918"/>
    </source>
</evidence>
<proteinExistence type="predicted"/>
<dbReference type="PROSITE" id="PS51918">
    <property type="entry name" value="RADICAL_SAM"/>
    <property type="match status" value="1"/>
</dbReference>
<dbReference type="PANTHER" id="PTHR43524:SF1">
    <property type="entry name" value="RADICAL SAM SUPERFAMILY PROTEIN"/>
    <property type="match status" value="1"/>
</dbReference>
<dbReference type="GO" id="GO:0003824">
    <property type="term" value="F:catalytic activity"/>
    <property type="evidence" value="ECO:0007669"/>
    <property type="project" value="InterPro"/>
</dbReference>
<gene>
    <name evidence="6" type="ORF">S01H4_47087</name>
</gene>
<dbReference type="GO" id="GO:0046872">
    <property type="term" value="F:metal ion binding"/>
    <property type="evidence" value="ECO:0007669"/>
    <property type="project" value="UniProtKB-KW"/>
</dbReference>
<keyword evidence="1" id="KW-0949">S-adenosyl-L-methionine</keyword>
<keyword evidence="2" id="KW-0479">Metal-binding</keyword>
<keyword evidence="4" id="KW-0411">Iron-sulfur</keyword>
<protein>
    <recommendedName>
        <fullName evidence="5">Radical SAM core domain-containing protein</fullName>
    </recommendedName>
</protein>
<feature type="non-terminal residue" evidence="6">
    <location>
        <position position="278"/>
    </location>
</feature>
<evidence type="ECO:0000313" key="6">
    <source>
        <dbReference type="EMBL" id="GAG96337.1"/>
    </source>
</evidence>
<dbReference type="SFLD" id="SFLDS00029">
    <property type="entry name" value="Radical_SAM"/>
    <property type="match status" value="1"/>
</dbReference>
<dbReference type="AlphaFoldDB" id="X1CTN7"/>
<dbReference type="InterPro" id="IPR013785">
    <property type="entry name" value="Aldolase_TIM"/>
</dbReference>
<feature type="domain" description="Radical SAM core" evidence="5">
    <location>
        <begin position="18"/>
        <end position="231"/>
    </location>
</feature>
<sequence>NNAMIQGQPKRLAFARKYGFNPPNLLVISPTMRCNLKCYGCYAWQYSKKDDLPYDVCNRVIDEANDIGIYFFVITGGEPFCWGNFYDFLERHNDSFFQVYTNGQLIDDRVAKRLAELGNAVPCISVEGFEKETDRRRGKGAWARIMKSMDVLNDNGVLFGFSVTATRGNNELVVSDEFVDLFIEKGAFIGWYFNYVPIGKEPNLELMPTPEQRDYRRKRILEIRKSNKIIAADFWNDGPLVNGCMAGGKNYLHINVNGDVEPCVFVHFAVDNIKEKSL</sequence>
<comment type="caution">
    <text evidence="6">The sequence shown here is derived from an EMBL/GenBank/DDBJ whole genome shotgun (WGS) entry which is preliminary data.</text>
</comment>
<dbReference type="Gene3D" id="3.20.20.70">
    <property type="entry name" value="Aldolase class I"/>
    <property type="match status" value="1"/>
</dbReference>
<evidence type="ECO:0000256" key="2">
    <source>
        <dbReference type="ARBA" id="ARBA00022723"/>
    </source>
</evidence>
<accession>X1CTN7</accession>
<dbReference type="GO" id="GO:0051536">
    <property type="term" value="F:iron-sulfur cluster binding"/>
    <property type="evidence" value="ECO:0007669"/>
    <property type="project" value="UniProtKB-KW"/>
</dbReference>
<dbReference type="InterPro" id="IPR007197">
    <property type="entry name" value="rSAM"/>
</dbReference>
<evidence type="ECO:0000256" key="1">
    <source>
        <dbReference type="ARBA" id="ARBA00022691"/>
    </source>
</evidence>
<evidence type="ECO:0000256" key="3">
    <source>
        <dbReference type="ARBA" id="ARBA00023004"/>
    </source>
</evidence>
<reference evidence="6" key="1">
    <citation type="journal article" date="2014" name="Front. Microbiol.">
        <title>High frequency of phylogenetically diverse reductive dehalogenase-homologous genes in deep subseafloor sedimentary metagenomes.</title>
        <authorList>
            <person name="Kawai M."/>
            <person name="Futagami T."/>
            <person name="Toyoda A."/>
            <person name="Takaki Y."/>
            <person name="Nishi S."/>
            <person name="Hori S."/>
            <person name="Arai W."/>
            <person name="Tsubouchi T."/>
            <person name="Morono Y."/>
            <person name="Uchiyama I."/>
            <person name="Ito T."/>
            <person name="Fujiyama A."/>
            <person name="Inagaki F."/>
            <person name="Takami H."/>
        </authorList>
    </citation>
    <scope>NUCLEOTIDE SEQUENCE</scope>
    <source>
        <strain evidence="6">Expedition CK06-06</strain>
    </source>
</reference>
<feature type="non-terminal residue" evidence="6">
    <location>
        <position position="1"/>
    </location>
</feature>
<dbReference type="Pfam" id="PF04055">
    <property type="entry name" value="Radical_SAM"/>
    <property type="match status" value="1"/>
</dbReference>
<evidence type="ECO:0000256" key="4">
    <source>
        <dbReference type="ARBA" id="ARBA00023014"/>
    </source>
</evidence>
<dbReference type="PANTHER" id="PTHR43524">
    <property type="entry name" value="RADICAL SAM SUPERFAMILY PROTEIN"/>
    <property type="match status" value="1"/>
</dbReference>
<dbReference type="InterPro" id="IPR058240">
    <property type="entry name" value="rSAM_sf"/>
</dbReference>
<dbReference type="SUPFAM" id="SSF102114">
    <property type="entry name" value="Radical SAM enzymes"/>
    <property type="match status" value="1"/>
</dbReference>
<keyword evidence="3" id="KW-0408">Iron</keyword>